<feature type="domain" description="Orn/DAP/Arg decarboxylase 2 N-terminal" evidence="14">
    <location>
        <begin position="46"/>
        <end position="282"/>
    </location>
</feature>
<evidence type="ECO:0000256" key="1">
    <source>
        <dbReference type="ARBA" id="ARBA00001933"/>
    </source>
</evidence>
<dbReference type="Gene3D" id="3.20.20.10">
    <property type="entry name" value="Alanine racemase"/>
    <property type="match status" value="1"/>
</dbReference>
<evidence type="ECO:0000259" key="13">
    <source>
        <dbReference type="Pfam" id="PF00278"/>
    </source>
</evidence>
<dbReference type="FunFam" id="3.20.20.10:FF:000006">
    <property type="entry name" value="Ornithine decarboxylase 1"/>
    <property type="match status" value="1"/>
</dbReference>
<dbReference type="SUPFAM" id="SSF51419">
    <property type="entry name" value="PLP-binding barrel"/>
    <property type="match status" value="1"/>
</dbReference>
<dbReference type="InterPro" id="IPR002433">
    <property type="entry name" value="Orn_de-COase"/>
</dbReference>
<comment type="function">
    <text evidence="8">Catalyzes the first and rate-limiting step of polyamine biosynthesis that converts ornithine into putrescine, which is the precursor for the polyamines, spermidine and spermine. Polyamines are essential for cell proliferation and are implicated in cellular processes, ranging from DNA replication to apoptosis.</text>
</comment>
<dbReference type="Pfam" id="PF02784">
    <property type="entry name" value="Orn_Arg_deC_N"/>
    <property type="match status" value="1"/>
</dbReference>
<dbReference type="InterPro" id="IPR029066">
    <property type="entry name" value="PLP-binding_barrel"/>
</dbReference>
<comment type="catalytic activity">
    <reaction evidence="10">
        <text>L-ornithine + H(+) = putrescine + CO2</text>
        <dbReference type="Rhea" id="RHEA:22964"/>
        <dbReference type="ChEBI" id="CHEBI:15378"/>
        <dbReference type="ChEBI" id="CHEBI:16526"/>
        <dbReference type="ChEBI" id="CHEBI:46911"/>
        <dbReference type="ChEBI" id="CHEBI:326268"/>
        <dbReference type="EC" id="4.1.1.17"/>
    </reaction>
</comment>
<evidence type="ECO:0000259" key="14">
    <source>
        <dbReference type="Pfam" id="PF02784"/>
    </source>
</evidence>
<proteinExistence type="inferred from homology"/>
<evidence type="ECO:0000256" key="4">
    <source>
        <dbReference type="ARBA" id="ARBA00023115"/>
    </source>
</evidence>
<dbReference type="PRINTS" id="PR01179">
    <property type="entry name" value="ODADCRBXLASE"/>
</dbReference>
<dbReference type="PROSITE" id="PS00879">
    <property type="entry name" value="ODR_DC_2_2"/>
    <property type="match status" value="1"/>
</dbReference>
<keyword evidence="15" id="KW-1185">Reference proteome</keyword>
<evidence type="ECO:0000313" key="15">
    <source>
        <dbReference type="Proteomes" id="UP001318040"/>
    </source>
</evidence>
<evidence type="ECO:0000256" key="7">
    <source>
        <dbReference type="ARBA" id="ARBA00034138"/>
    </source>
</evidence>
<dbReference type="GO" id="GO:0033387">
    <property type="term" value="P:putrescine biosynthetic process from arginine, via ornithine"/>
    <property type="evidence" value="ECO:0007669"/>
    <property type="project" value="TreeGrafter"/>
</dbReference>
<comment type="similarity">
    <text evidence="2 12">Belongs to the Orn/Lys/Arg decarboxylase class-II family.</text>
</comment>
<dbReference type="Proteomes" id="UP001318040">
    <property type="component" value="Chromosome 43"/>
</dbReference>
<dbReference type="PROSITE" id="PS00878">
    <property type="entry name" value="ODR_DC_2_1"/>
    <property type="match status" value="1"/>
</dbReference>
<dbReference type="InterPro" id="IPR022653">
    <property type="entry name" value="De-COase2_pyr-phos_BS"/>
</dbReference>
<accession>A0AAJ7TY29</accession>
<dbReference type="GeneID" id="116951662"/>
<reference evidence="16" key="1">
    <citation type="submission" date="2025-08" db="UniProtKB">
        <authorList>
            <consortium name="RefSeq"/>
        </authorList>
    </citation>
    <scope>IDENTIFICATION</scope>
    <source>
        <tissue evidence="16">Sperm</tissue>
    </source>
</reference>
<dbReference type="GO" id="GO:0005737">
    <property type="term" value="C:cytoplasm"/>
    <property type="evidence" value="ECO:0007669"/>
    <property type="project" value="TreeGrafter"/>
</dbReference>
<evidence type="ECO:0000313" key="16">
    <source>
        <dbReference type="RefSeq" id="XP_032826346.1"/>
    </source>
</evidence>
<evidence type="ECO:0000256" key="6">
    <source>
        <dbReference type="ARBA" id="ARBA00034115"/>
    </source>
</evidence>
<dbReference type="Gene3D" id="2.40.37.10">
    <property type="entry name" value="Lyase, Ornithine Decarboxylase, Chain A, domain 1"/>
    <property type="match status" value="1"/>
</dbReference>
<dbReference type="KEGG" id="pmrn:116951662"/>
<dbReference type="InterPro" id="IPR022644">
    <property type="entry name" value="De-COase2_N"/>
</dbReference>
<evidence type="ECO:0000256" key="8">
    <source>
        <dbReference type="ARBA" id="ARBA00037173"/>
    </source>
</evidence>
<feature type="domain" description="Orn/DAP/Arg decarboxylase 2 C-terminal" evidence="13">
    <location>
        <begin position="41"/>
        <end position="388"/>
    </location>
</feature>
<evidence type="ECO:0000256" key="11">
    <source>
        <dbReference type="PIRSR" id="PIRSR600183-50"/>
    </source>
</evidence>
<evidence type="ECO:0000256" key="9">
    <source>
        <dbReference type="ARBA" id="ARBA00046672"/>
    </source>
</evidence>
<protein>
    <recommendedName>
        <fullName evidence="7">ornithine decarboxylase</fullName>
        <ecNumber evidence="7">4.1.1.17</ecNumber>
    </recommendedName>
</protein>
<feature type="modified residue" description="N6-(pyridoxal phosphate)lysine" evidence="11">
    <location>
        <position position="70"/>
    </location>
</feature>
<keyword evidence="3 11" id="KW-0663">Pyridoxal phosphate</keyword>
<evidence type="ECO:0000256" key="10">
    <source>
        <dbReference type="ARBA" id="ARBA00049127"/>
    </source>
</evidence>
<sequence length="455" mass="49792">MKGFKEQDMPYFSLLSDGISTRDFLDETIRGLVFSDEKNAFYVADLGDVVQKHARWLEHLPLVSPFYAVKCNDELPVLRALAAMGAGFDCASKNEMALVLGLGVPAERIIYANPCKQVSHIKYAARHGVHTMTFDNEAELEKVARNHPHARLVLRIMADDSKAVCRLSVKFGASLKSCRHLLERARQLGVDVIGVSFHVGSGCMEAETFALAIADARCVFDMAVDFGYCLSLLDIGGGFPGSPDAKVTFEEIAGVLNGALERYFPAESGVRVIAEPGRFYVASAFMLAVGIIAKKAVVQNSLDNEEASRDDQPAYMYYVNDGVYGSFNCILFDHANVLPLAHRKVDLDEPLFETSVWGPTCDGLDCVLECVQLPELHLGDWLIFQHMGAYTLAAASTFNGFQKPVVHYVMSSEDRLLMQELLSGMEEVVLGPCLQSSCGDKLGLPPTHLPPGVNA</sequence>
<evidence type="ECO:0000256" key="5">
    <source>
        <dbReference type="ARBA" id="ARBA00023239"/>
    </source>
</evidence>
<dbReference type="CDD" id="cd00622">
    <property type="entry name" value="PLPDE_III_ODC"/>
    <property type="match status" value="1"/>
</dbReference>
<name>A0AAJ7TY29_PETMA</name>
<dbReference type="InterPro" id="IPR022657">
    <property type="entry name" value="De-COase2_CS"/>
</dbReference>
<evidence type="ECO:0000256" key="12">
    <source>
        <dbReference type="RuleBase" id="RU003737"/>
    </source>
</evidence>
<dbReference type="FunFam" id="2.40.37.10:FF:000005">
    <property type="entry name" value="Ornithine decarboxylase"/>
    <property type="match status" value="1"/>
</dbReference>
<dbReference type="InterPro" id="IPR009006">
    <property type="entry name" value="Ala_racemase/Decarboxylase_C"/>
</dbReference>
<dbReference type="InterPro" id="IPR000183">
    <property type="entry name" value="Orn/DAP/Arg_de-COase"/>
</dbReference>
<dbReference type="Pfam" id="PF00278">
    <property type="entry name" value="Orn_DAP_Arg_deC"/>
    <property type="match status" value="1"/>
</dbReference>
<evidence type="ECO:0000256" key="2">
    <source>
        <dbReference type="ARBA" id="ARBA00008872"/>
    </source>
</evidence>
<dbReference type="PRINTS" id="PR01182">
    <property type="entry name" value="ORNDCRBXLASE"/>
</dbReference>
<dbReference type="EC" id="4.1.1.17" evidence="7"/>
<evidence type="ECO:0000256" key="3">
    <source>
        <dbReference type="ARBA" id="ARBA00022898"/>
    </source>
</evidence>
<dbReference type="PANTHER" id="PTHR11482">
    <property type="entry name" value="ARGININE/DIAMINOPIMELATE/ORNITHINE DECARBOXYLASE"/>
    <property type="match status" value="1"/>
</dbReference>
<comment type="cofactor">
    <cofactor evidence="1 11">
        <name>pyridoxal 5'-phosphate</name>
        <dbReference type="ChEBI" id="CHEBI:597326"/>
    </cofactor>
</comment>
<dbReference type="GO" id="GO:0004586">
    <property type="term" value="F:ornithine decarboxylase activity"/>
    <property type="evidence" value="ECO:0007669"/>
    <property type="project" value="UniProtKB-EC"/>
</dbReference>
<dbReference type="InterPro" id="IPR022643">
    <property type="entry name" value="De-COase2_C"/>
</dbReference>
<dbReference type="AlphaFoldDB" id="A0AAJ7TY29"/>
<gene>
    <name evidence="16" type="primary">LOC116951662</name>
</gene>
<feature type="active site" description="Proton donor" evidence="11">
    <location>
        <position position="361"/>
    </location>
</feature>
<keyword evidence="5" id="KW-0456">Lyase</keyword>
<dbReference type="SUPFAM" id="SSF50621">
    <property type="entry name" value="Alanine racemase C-terminal domain-like"/>
    <property type="match status" value="1"/>
</dbReference>
<dbReference type="PANTHER" id="PTHR11482:SF6">
    <property type="entry name" value="ORNITHINE DECARBOXYLASE 1-RELATED"/>
    <property type="match status" value="1"/>
</dbReference>
<comment type="pathway">
    <text evidence="6">Amine and polyamine biosynthesis; putrescine biosynthesis via L-ornithine pathway; putrescine from L-ornithine: step 1/1.</text>
</comment>
<comment type="subunit">
    <text evidence="9">Homodimer. Only the dimer is catalytically active, as the active sites are constructed of residues from both monomers.</text>
</comment>
<dbReference type="RefSeq" id="XP_032826346.1">
    <property type="nucleotide sequence ID" value="XM_032970455.1"/>
</dbReference>
<keyword evidence="4" id="KW-0620">Polyamine biosynthesis</keyword>
<organism evidence="15 16">
    <name type="scientific">Petromyzon marinus</name>
    <name type="common">Sea lamprey</name>
    <dbReference type="NCBI Taxonomy" id="7757"/>
    <lineage>
        <taxon>Eukaryota</taxon>
        <taxon>Metazoa</taxon>
        <taxon>Chordata</taxon>
        <taxon>Craniata</taxon>
        <taxon>Vertebrata</taxon>
        <taxon>Cyclostomata</taxon>
        <taxon>Hyperoartia</taxon>
        <taxon>Petromyzontiformes</taxon>
        <taxon>Petromyzontidae</taxon>
        <taxon>Petromyzon</taxon>
    </lineage>
</organism>